<evidence type="ECO:0000313" key="1">
    <source>
        <dbReference type="EMBL" id="MCW6512442.1"/>
    </source>
</evidence>
<dbReference type="AlphaFoldDB" id="A0AA41Z3M2"/>
<protein>
    <submittedName>
        <fullName evidence="1">Uncharacterized protein</fullName>
    </submittedName>
</protein>
<dbReference type="Proteomes" id="UP001165667">
    <property type="component" value="Unassembled WGS sequence"/>
</dbReference>
<reference evidence="1" key="1">
    <citation type="submission" date="2022-05" db="EMBL/GenBank/DDBJ databases">
        <authorList>
            <person name="Pankratov T."/>
        </authorList>
    </citation>
    <scope>NUCLEOTIDE SEQUENCE</scope>
    <source>
        <strain evidence="1">BP6-180914</strain>
    </source>
</reference>
<proteinExistence type="predicted"/>
<accession>A0AA41Z3M2</accession>
<gene>
    <name evidence="1" type="ORF">M8523_31495</name>
</gene>
<keyword evidence="2" id="KW-1185">Reference proteome</keyword>
<evidence type="ECO:0000313" key="2">
    <source>
        <dbReference type="Proteomes" id="UP001165667"/>
    </source>
</evidence>
<organism evidence="1 2">
    <name type="scientific">Lichenifustis flavocetrariae</name>
    <dbReference type="NCBI Taxonomy" id="2949735"/>
    <lineage>
        <taxon>Bacteria</taxon>
        <taxon>Pseudomonadati</taxon>
        <taxon>Pseudomonadota</taxon>
        <taxon>Alphaproteobacteria</taxon>
        <taxon>Hyphomicrobiales</taxon>
        <taxon>Lichenihabitantaceae</taxon>
        <taxon>Lichenifustis</taxon>
    </lineage>
</organism>
<dbReference type="EMBL" id="JAMOIM010000050">
    <property type="protein sequence ID" value="MCW6512442.1"/>
    <property type="molecule type" value="Genomic_DNA"/>
</dbReference>
<comment type="caution">
    <text evidence="1">The sequence shown here is derived from an EMBL/GenBank/DDBJ whole genome shotgun (WGS) entry which is preliminary data.</text>
</comment>
<name>A0AA41Z3M2_9HYPH</name>
<sequence length="71" mass="7681">MSRKWSPLGLHVPANQFFTVRSPAPVHLATILIDAGLFLSAPLSTDDTMAEKVKVPGGKTLPLFRKVIPLS</sequence>
<dbReference type="RefSeq" id="WP_282588820.1">
    <property type="nucleotide sequence ID" value="NZ_JAMOIM010000050.1"/>
</dbReference>